<name>A0A939GDX0_9BACT</name>
<comment type="caution">
    <text evidence="2">The sequence shown here is derived from an EMBL/GenBank/DDBJ whole genome shotgun (WGS) entry which is preliminary data.</text>
</comment>
<dbReference type="InterPro" id="IPR050904">
    <property type="entry name" value="Adhesion/Biosynth-related"/>
</dbReference>
<dbReference type="Proteomes" id="UP000664034">
    <property type="component" value="Unassembled WGS sequence"/>
</dbReference>
<evidence type="ECO:0000313" key="2">
    <source>
        <dbReference type="EMBL" id="MBO0935720.1"/>
    </source>
</evidence>
<keyword evidence="3" id="KW-1185">Reference proteome</keyword>
<dbReference type="Pfam" id="PF02469">
    <property type="entry name" value="Fasciclin"/>
    <property type="match status" value="2"/>
</dbReference>
<dbReference type="Gene3D" id="2.30.180.10">
    <property type="entry name" value="FAS1 domain"/>
    <property type="match status" value="2"/>
</dbReference>
<dbReference type="SMART" id="SM00554">
    <property type="entry name" value="FAS1"/>
    <property type="match status" value="2"/>
</dbReference>
<evidence type="ECO:0000259" key="1">
    <source>
        <dbReference type="PROSITE" id="PS50213"/>
    </source>
</evidence>
<dbReference type="InterPro" id="IPR000782">
    <property type="entry name" value="FAS1_domain"/>
</dbReference>
<accession>A0A939GDX0</accession>
<organism evidence="2 3">
    <name type="scientific">Fibrella rubiginis</name>
    <dbReference type="NCBI Taxonomy" id="2817060"/>
    <lineage>
        <taxon>Bacteria</taxon>
        <taxon>Pseudomonadati</taxon>
        <taxon>Bacteroidota</taxon>
        <taxon>Cytophagia</taxon>
        <taxon>Cytophagales</taxon>
        <taxon>Spirosomataceae</taxon>
        <taxon>Fibrella</taxon>
    </lineage>
</organism>
<dbReference type="GO" id="GO:0005615">
    <property type="term" value="C:extracellular space"/>
    <property type="evidence" value="ECO:0007669"/>
    <property type="project" value="TreeGrafter"/>
</dbReference>
<feature type="domain" description="FAS1" evidence="1">
    <location>
        <begin position="52"/>
        <end position="186"/>
    </location>
</feature>
<dbReference type="EMBL" id="JAFMYV010000002">
    <property type="protein sequence ID" value="MBO0935720.1"/>
    <property type="molecule type" value="Genomic_DNA"/>
</dbReference>
<dbReference type="PROSITE" id="PS50213">
    <property type="entry name" value="FAS1"/>
    <property type="match status" value="2"/>
</dbReference>
<gene>
    <name evidence="2" type="ORF">J2I47_04080</name>
</gene>
<dbReference type="PANTHER" id="PTHR10900">
    <property type="entry name" value="PERIOSTIN-RELATED"/>
    <property type="match status" value="1"/>
</dbReference>
<dbReference type="SUPFAM" id="SSF82153">
    <property type="entry name" value="FAS1 domain"/>
    <property type="match status" value="2"/>
</dbReference>
<protein>
    <submittedName>
        <fullName evidence="2">Fasciclin domain-containing protein</fullName>
    </submittedName>
</protein>
<dbReference type="AlphaFoldDB" id="A0A939GDX0"/>
<proteinExistence type="predicted"/>
<reference evidence="2" key="1">
    <citation type="submission" date="2021-03" db="EMBL/GenBank/DDBJ databases">
        <title>Fibrella sp. HMF5335 genome sequencing and assembly.</title>
        <authorList>
            <person name="Kang H."/>
            <person name="Kim H."/>
            <person name="Bae S."/>
            <person name="Joh K."/>
        </authorList>
    </citation>
    <scope>NUCLEOTIDE SEQUENCE</scope>
    <source>
        <strain evidence="2">HMF5335</strain>
    </source>
</reference>
<evidence type="ECO:0000313" key="3">
    <source>
        <dbReference type="Proteomes" id="UP000664034"/>
    </source>
</evidence>
<feature type="domain" description="FAS1" evidence="1">
    <location>
        <begin position="191"/>
        <end position="332"/>
    </location>
</feature>
<sequence>MNVRRSSLFYWFNPFCRMHFINKSLHLLAGSLLLLTGLLTSSCKKDDPVVTTNTITDIVNKNNDFTLLRAALVKANLTETFKTGSFTVFAPNDAAFKASGIADVAAVNALPTATLTNILQYHVLGTRVLASAIPTAVNTPQQTLLTTNGTVYVSKIGSTVSVNGKKVITPDVAADNGIIHVIDGVLIPPTGDVVATVLADPGSYSLLAAAVTRAGAGVVTALQSTTAATLFAPTNDAFIASGFSATAIAAATPAQLTRILSYHVVPGRVFSTQLTDGLTSATLLGATPTLKFGVTATSVTVLGAGNGTTTANVTSANNLATNAVIHKIDRVLLPGN</sequence>
<dbReference type="PANTHER" id="PTHR10900:SF77">
    <property type="entry name" value="FI19380P1"/>
    <property type="match status" value="1"/>
</dbReference>
<dbReference type="InterPro" id="IPR036378">
    <property type="entry name" value="FAS1_dom_sf"/>
</dbReference>